<protein>
    <submittedName>
        <fullName evidence="1">Uncharacterized protein</fullName>
    </submittedName>
</protein>
<reference evidence="1 2" key="1">
    <citation type="journal article" date="2021" name="ISME J.">
        <title>Genomic evolution of the class Acidithiobacillia: deep-branching Proteobacteria living in extreme acidic conditions.</title>
        <authorList>
            <person name="Moya-Beltran A."/>
            <person name="Beard S."/>
            <person name="Rojas-Villalobos C."/>
            <person name="Issotta F."/>
            <person name="Gallardo Y."/>
            <person name="Ulloa R."/>
            <person name="Giaveno A."/>
            <person name="Degli Esposti M."/>
            <person name="Johnson D.B."/>
            <person name="Quatrini R."/>
        </authorList>
    </citation>
    <scope>NUCLEOTIDE SEQUENCE [LARGE SCALE GENOMIC DNA]</scope>
    <source>
        <strain evidence="1 2">GG1-14</strain>
    </source>
</reference>
<evidence type="ECO:0000313" key="1">
    <source>
        <dbReference type="EMBL" id="XRI72598.1"/>
    </source>
</evidence>
<dbReference type="Proteomes" id="UP001195965">
    <property type="component" value="Chromosome"/>
</dbReference>
<organism evidence="1 2">
    <name type="scientific">Acidithiobacillus montserratensis</name>
    <dbReference type="NCBI Taxonomy" id="2729135"/>
    <lineage>
        <taxon>Bacteria</taxon>
        <taxon>Pseudomonadati</taxon>
        <taxon>Pseudomonadota</taxon>
        <taxon>Acidithiobacillia</taxon>
        <taxon>Acidithiobacillales</taxon>
        <taxon>Acidithiobacillaceae</taxon>
        <taxon>Acidithiobacillus</taxon>
    </lineage>
</organism>
<sequence>MGKADAKKCIEIFILRFLRIFECCTVFCNGLDDFSPLQVVLLTQKVIWMLGFQVVLDEHIRRKIFEIESDYKVCLPSDRSGDDVPVKGVSVNPAAVRDRAHKHPVRR</sequence>
<evidence type="ECO:0000313" key="2">
    <source>
        <dbReference type="Proteomes" id="UP001195965"/>
    </source>
</evidence>
<dbReference type="EMBL" id="CP127526">
    <property type="protein sequence ID" value="XRI72598.1"/>
    <property type="molecule type" value="Genomic_DNA"/>
</dbReference>
<gene>
    <name evidence="1" type="ORF">HHS34_009085</name>
</gene>
<accession>A0ACD5HD97</accession>
<keyword evidence="2" id="KW-1185">Reference proteome</keyword>
<proteinExistence type="predicted"/>
<name>A0ACD5HD97_9PROT</name>